<evidence type="ECO:0000313" key="4">
    <source>
        <dbReference type="Proteomes" id="UP000663868"/>
    </source>
</evidence>
<feature type="transmembrane region" description="Helical" evidence="1">
    <location>
        <begin position="43"/>
        <end position="63"/>
    </location>
</feature>
<proteinExistence type="predicted"/>
<evidence type="ECO:0000313" key="2">
    <source>
        <dbReference type="EMBL" id="CAF1463180.1"/>
    </source>
</evidence>
<keyword evidence="1" id="KW-1133">Transmembrane helix</keyword>
<dbReference type="Proteomes" id="UP000663860">
    <property type="component" value="Unassembled WGS sequence"/>
</dbReference>
<protein>
    <submittedName>
        <fullName evidence="3">Uncharacterized protein</fullName>
    </submittedName>
</protein>
<evidence type="ECO:0000313" key="3">
    <source>
        <dbReference type="EMBL" id="CAF4082479.1"/>
    </source>
</evidence>
<feature type="transmembrane region" description="Helical" evidence="1">
    <location>
        <begin position="6"/>
        <end position="31"/>
    </location>
</feature>
<keyword evidence="1" id="KW-0472">Membrane</keyword>
<dbReference type="SUPFAM" id="SSF81321">
    <property type="entry name" value="Family A G protein-coupled receptor-like"/>
    <property type="match status" value="1"/>
</dbReference>
<feature type="transmembrane region" description="Helical" evidence="1">
    <location>
        <begin position="178"/>
        <end position="201"/>
    </location>
</feature>
<accession>A0A819TJT3</accession>
<dbReference type="AlphaFoldDB" id="A0A819TJT3"/>
<gene>
    <name evidence="2" type="ORF">IZO911_LOCUS43041</name>
    <name evidence="3" type="ORF">KXQ929_LOCUS33438</name>
</gene>
<feature type="transmembrane region" description="Helical" evidence="1">
    <location>
        <begin position="255"/>
        <end position="278"/>
    </location>
</feature>
<evidence type="ECO:0000256" key="1">
    <source>
        <dbReference type="SAM" id="Phobius"/>
    </source>
</evidence>
<organism evidence="3 4">
    <name type="scientific">Adineta steineri</name>
    <dbReference type="NCBI Taxonomy" id="433720"/>
    <lineage>
        <taxon>Eukaryota</taxon>
        <taxon>Metazoa</taxon>
        <taxon>Spiralia</taxon>
        <taxon>Gnathifera</taxon>
        <taxon>Rotifera</taxon>
        <taxon>Eurotatoria</taxon>
        <taxon>Bdelloidea</taxon>
        <taxon>Adinetida</taxon>
        <taxon>Adinetidae</taxon>
        <taxon>Adineta</taxon>
    </lineage>
</organism>
<feature type="transmembrane region" description="Helical" evidence="1">
    <location>
        <begin position="222"/>
        <end position="243"/>
    </location>
</feature>
<dbReference type="EMBL" id="CAJNOE010002008">
    <property type="protein sequence ID" value="CAF1463180.1"/>
    <property type="molecule type" value="Genomic_DNA"/>
</dbReference>
<keyword evidence="1" id="KW-0812">Transmembrane</keyword>
<sequence length="320" mass="37372">MAISNYIRSWILLVPLFPSIMINIFALYHFVGSRALRTALNNHVIIVLLFYTLIAQIICIAWQSHFLRTGTVLISTPAFCYAWIFTSGWLYVSIYYLMAWVSIERHILIFHSKYLTTKFKRLFFHYFPLMFCILWPLSFYSFVYIIIPCNGPFLYNVIFCARFTCLSNLNGASLIENFVHQLGTTFITLIFNVTLFIRVVFYRQNAGRMLEWRKYKKMAIQLFSLCGLYLGFQLPGMILNTAYTLGMPRNIASDVYYDSVFCALTVIQFMPMACAMSLPNLRMKCQRCVLFWRTPSVVGTQVRTQLRMKVVRIRTVVPIS</sequence>
<dbReference type="Proteomes" id="UP000663868">
    <property type="component" value="Unassembled WGS sequence"/>
</dbReference>
<feature type="transmembrane region" description="Helical" evidence="1">
    <location>
        <begin position="123"/>
        <end position="147"/>
    </location>
</feature>
<reference evidence="3" key="1">
    <citation type="submission" date="2021-02" db="EMBL/GenBank/DDBJ databases">
        <authorList>
            <person name="Nowell W R."/>
        </authorList>
    </citation>
    <scope>NUCLEOTIDE SEQUENCE</scope>
</reference>
<name>A0A819TJT3_9BILA</name>
<comment type="caution">
    <text evidence="3">The sequence shown here is derived from an EMBL/GenBank/DDBJ whole genome shotgun (WGS) entry which is preliminary data.</text>
</comment>
<feature type="transmembrane region" description="Helical" evidence="1">
    <location>
        <begin position="83"/>
        <end position="103"/>
    </location>
</feature>
<dbReference type="Gene3D" id="1.20.1070.10">
    <property type="entry name" value="Rhodopsin 7-helix transmembrane proteins"/>
    <property type="match status" value="1"/>
</dbReference>
<dbReference type="EMBL" id="CAJOBB010004286">
    <property type="protein sequence ID" value="CAF4082479.1"/>
    <property type="molecule type" value="Genomic_DNA"/>
</dbReference>